<evidence type="ECO:0000313" key="1">
    <source>
        <dbReference type="EMBL" id="GFH71626.1"/>
    </source>
</evidence>
<proteinExistence type="predicted"/>
<protein>
    <submittedName>
        <fullName evidence="1">Uncharacterized protein</fullName>
    </submittedName>
</protein>
<reference evidence="1 2" key="1">
    <citation type="submission" date="2020-02" db="EMBL/GenBank/DDBJ databases">
        <title>Whole genome shotgun sequence of Streptomyces diastaticus subsp. diastaticus NBRC 13412.</title>
        <authorList>
            <person name="Ichikawa N."/>
            <person name="Komaki H."/>
            <person name="Tamura T."/>
        </authorList>
    </citation>
    <scope>NUCLEOTIDE SEQUENCE [LARGE SCALE GENOMIC DNA]</scope>
    <source>
        <strain evidence="1 2">NBRC 13412</strain>
    </source>
</reference>
<sequence>MRHTLAGPVARAKEPGWFWAAGRNTARPVCVGRGSSGLLVTETSMPYPIDVRPAAEAGGAQ</sequence>
<gene>
    <name evidence="1" type="ORF">Sdia_23940</name>
</gene>
<dbReference type="EMBL" id="BLLN01000003">
    <property type="protein sequence ID" value="GFH71626.1"/>
    <property type="molecule type" value="Genomic_DNA"/>
</dbReference>
<name>A0ABQ1CML0_STRDI</name>
<organism evidence="1 2">
    <name type="scientific">Streptomyces diastaticus subsp. diastaticus</name>
    <dbReference type="NCBI Taxonomy" id="68040"/>
    <lineage>
        <taxon>Bacteria</taxon>
        <taxon>Bacillati</taxon>
        <taxon>Actinomycetota</taxon>
        <taxon>Actinomycetes</taxon>
        <taxon>Kitasatosporales</taxon>
        <taxon>Streptomycetaceae</taxon>
        <taxon>Streptomyces</taxon>
        <taxon>Streptomyces diastaticus group</taxon>
    </lineage>
</organism>
<accession>A0ABQ1CML0</accession>
<dbReference type="Proteomes" id="UP000472710">
    <property type="component" value="Unassembled WGS sequence"/>
</dbReference>
<evidence type="ECO:0000313" key="2">
    <source>
        <dbReference type="Proteomes" id="UP000472710"/>
    </source>
</evidence>
<comment type="caution">
    <text evidence="1">The sequence shown here is derived from an EMBL/GenBank/DDBJ whole genome shotgun (WGS) entry which is preliminary data.</text>
</comment>
<keyword evidence="2" id="KW-1185">Reference proteome</keyword>